<keyword evidence="2" id="KW-1185">Reference proteome</keyword>
<dbReference type="EMBL" id="FOLQ01000025">
    <property type="protein sequence ID" value="SFF03507.1"/>
    <property type="molecule type" value="Genomic_DNA"/>
</dbReference>
<dbReference type="Pfam" id="PF03682">
    <property type="entry name" value="UPF0158"/>
    <property type="match status" value="1"/>
</dbReference>
<protein>
    <submittedName>
        <fullName evidence="1">Uncharacterized protein family (UPF0158)</fullName>
    </submittedName>
</protein>
<evidence type="ECO:0000313" key="2">
    <source>
        <dbReference type="Proteomes" id="UP000198598"/>
    </source>
</evidence>
<reference evidence="1 2" key="1">
    <citation type="submission" date="2016-10" db="EMBL/GenBank/DDBJ databases">
        <authorList>
            <person name="de Groot N.N."/>
        </authorList>
    </citation>
    <scope>NUCLEOTIDE SEQUENCE [LARGE SCALE GENOMIC DNA]</scope>
    <source>
        <strain evidence="1 2">DSM 26130</strain>
    </source>
</reference>
<evidence type="ECO:0000313" key="1">
    <source>
        <dbReference type="EMBL" id="SFF03507.1"/>
    </source>
</evidence>
<proteinExistence type="predicted"/>
<name>A0A1I2FFH2_9BACT</name>
<dbReference type="Proteomes" id="UP000198598">
    <property type="component" value="Unassembled WGS sequence"/>
</dbReference>
<accession>A0A1I2FFH2</accession>
<sequence length="153" mass="18087">MWKDDLPNSLFIQMILLDDSRLNDILEQQQLGMNCYVHRQTGQLITVPDPDQFSELETQDWQADIHQLETSPEQYWPVPRLSSRDQFRFMEAFVDQLPEGAFQSKLLAILSRPKPFRHFKDAIDRSGSYRLAWFAFRDEQTLLWLKGQLALVE</sequence>
<organism evidence="1 2">
    <name type="scientific">Spirosoma endophyticum</name>
    <dbReference type="NCBI Taxonomy" id="662367"/>
    <lineage>
        <taxon>Bacteria</taxon>
        <taxon>Pseudomonadati</taxon>
        <taxon>Bacteroidota</taxon>
        <taxon>Cytophagia</taxon>
        <taxon>Cytophagales</taxon>
        <taxon>Cytophagaceae</taxon>
        <taxon>Spirosoma</taxon>
    </lineage>
</organism>
<dbReference type="InterPro" id="IPR005361">
    <property type="entry name" value="UPF0158"/>
</dbReference>
<gene>
    <name evidence="1" type="ORF">SAMN05216167_12561</name>
</gene>
<dbReference type="OrthoDB" id="961309at2"/>
<dbReference type="AlphaFoldDB" id="A0A1I2FFH2"/>